<sequence>MSTGSAGYTEVADWERLPVRRVATNGIELSVVDYGEGPAVVLCHGFPELAFSWRHQVYPLAEAGFRVLIPDMRGYGDSSRPEDPDGYDALTLAADLVGLLDALGLADAVFVGHDWGASTVWNLALAHPDRVRAVAGLSVPITPRSPAPPIPILRKRLGDGFYMVWFQEPGVADAVLNADVRRTLLSDDIDAAAWQSAADEESPPRPFMTEAELDVFVRTFERTGFTGGLNYYRAMDRTWERTEPLAGRTIDCPSMFLTGSEDLVARFMSADRLGAVLTDLRENVRLEGAGHWVQQERPDEVTGALLRFLQAL</sequence>
<evidence type="ECO:0000259" key="2">
    <source>
        <dbReference type="Pfam" id="PF00561"/>
    </source>
</evidence>
<dbReference type="GO" id="GO:0016787">
    <property type="term" value="F:hydrolase activity"/>
    <property type="evidence" value="ECO:0007669"/>
    <property type="project" value="UniProtKB-KW"/>
</dbReference>
<protein>
    <submittedName>
        <fullName evidence="3">Epoxide hydrolase EphA</fullName>
    </submittedName>
</protein>
<keyword evidence="1 3" id="KW-0378">Hydrolase</keyword>
<dbReference type="InterPro" id="IPR000639">
    <property type="entry name" value="Epox_hydrolase-like"/>
</dbReference>
<dbReference type="EMBL" id="BAAAQM010000028">
    <property type="protein sequence ID" value="GAA1981148.1"/>
    <property type="molecule type" value="Genomic_DNA"/>
</dbReference>
<reference evidence="3 4" key="1">
    <citation type="journal article" date="2019" name="Int. J. Syst. Evol. Microbiol.">
        <title>The Global Catalogue of Microorganisms (GCM) 10K type strain sequencing project: providing services to taxonomists for standard genome sequencing and annotation.</title>
        <authorList>
            <consortium name="The Broad Institute Genomics Platform"/>
            <consortium name="The Broad Institute Genome Sequencing Center for Infectious Disease"/>
            <person name="Wu L."/>
            <person name="Ma J."/>
        </authorList>
    </citation>
    <scope>NUCLEOTIDE SEQUENCE [LARGE SCALE GENOMIC DNA]</scope>
    <source>
        <strain evidence="3 4">JCM 16013</strain>
    </source>
</reference>
<dbReference type="InterPro" id="IPR000073">
    <property type="entry name" value="AB_hydrolase_1"/>
</dbReference>
<comment type="caution">
    <text evidence="3">The sequence shown here is derived from an EMBL/GenBank/DDBJ whole genome shotgun (WGS) entry which is preliminary data.</text>
</comment>
<dbReference type="SUPFAM" id="SSF53474">
    <property type="entry name" value="alpha/beta-Hydrolases"/>
    <property type="match status" value="1"/>
</dbReference>
<dbReference type="PANTHER" id="PTHR43329">
    <property type="entry name" value="EPOXIDE HYDROLASE"/>
    <property type="match status" value="1"/>
</dbReference>
<accession>A0ABN2S6K0</accession>
<organism evidence="3 4">
    <name type="scientific">Catenulispora subtropica</name>
    <dbReference type="NCBI Taxonomy" id="450798"/>
    <lineage>
        <taxon>Bacteria</taxon>
        <taxon>Bacillati</taxon>
        <taxon>Actinomycetota</taxon>
        <taxon>Actinomycetes</taxon>
        <taxon>Catenulisporales</taxon>
        <taxon>Catenulisporaceae</taxon>
        <taxon>Catenulispora</taxon>
    </lineage>
</organism>
<evidence type="ECO:0000313" key="4">
    <source>
        <dbReference type="Proteomes" id="UP001499854"/>
    </source>
</evidence>
<dbReference type="RefSeq" id="WP_344659344.1">
    <property type="nucleotide sequence ID" value="NZ_BAAAQM010000028.1"/>
</dbReference>
<dbReference type="PRINTS" id="PR00412">
    <property type="entry name" value="EPOXHYDRLASE"/>
</dbReference>
<feature type="domain" description="AB hydrolase-1" evidence="2">
    <location>
        <begin position="38"/>
        <end position="297"/>
    </location>
</feature>
<dbReference type="Gene3D" id="3.40.50.1820">
    <property type="entry name" value="alpha/beta hydrolase"/>
    <property type="match status" value="1"/>
</dbReference>
<dbReference type="Proteomes" id="UP001499854">
    <property type="component" value="Unassembled WGS sequence"/>
</dbReference>
<gene>
    <name evidence="3" type="primary">ephA</name>
    <name evidence="3" type="ORF">GCM10009838_47920</name>
</gene>
<dbReference type="InterPro" id="IPR029058">
    <property type="entry name" value="AB_hydrolase_fold"/>
</dbReference>
<keyword evidence="4" id="KW-1185">Reference proteome</keyword>
<dbReference type="Pfam" id="PF00561">
    <property type="entry name" value="Abhydrolase_1"/>
    <property type="match status" value="1"/>
</dbReference>
<name>A0ABN2S6K0_9ACTN</name>
<proteinExistence type="predicted"/>
<evidence type="ECO:0000313" key="3">
    <source>
        <dbReference type="EMBL" id="GAA1981148.1"/>
    </source>
</evidence>
<dbReference type="PRINTS" id="PR00111">
    <property type="entry name" value="ABHYDROLASE"/>
</dbReference>
<evidence type="ECO:0000256" key="1">
    <source>
        <dbReference type="ARBA" id="ARBA00022801"/>
    </source>
</evidence>